<dbReference type="PROSITE" id="PS50125">
    <property type="entry name" value="GUANYLATE_CYCLASE_2"/>
    <property type="match status" value="1"/>
</dbReference>
<gene>
    <name evidence="3" type="ORF">FB471_1569</name>
</gene>
<dbReference type="Gene3D" id="3.30.70.1230">
    <property type="entry name" value="Nucleotide cyclase"/>
    <property type="match status" value="1"/>
</dbReference>
<dbReference type="InterPro" id="IPR050697">
    <property type="entry name" value="Adenylyl/Guanylyl_Cyclase_3/4"/>
</dbReference>
<comment type="caution">
    <text evidence="3">The sequence shown here is derived from an EMBL/GenBank/DDBJ whole genome shotgun (WGS) entry which is preliminary data.</text>
</comment>
<dbReference type="InterPro" id="IPR029787">
    <property type="entry name" value="Nucleotide_cyclase"/>
</dbReference>
<evidence type="ECO:0000256" key="1">
    <source>
        <dbReference type="ARBA" id="ARBA00005381"/>
    </source>
</evidence>
<dbReference type="RefSeq" id="WP_246076291.1">
    <property type="nucleotide sequence ID" value="NZ_VFML01000001.1"/>
</dbReference>
<evidence type="ECO:0000313" key="3">
    <source>
        <dbReference type="EMBL" id="TQJ01853.1"/>
    </source>
</evidence>
<dbReference type="GO" id="GO:0006171">
    <property type="term" value="P:cAMP biosynthetic process"/>
    <property type="evidence" value="ECO:0007669"/>
    <property type="project" value="TreeGrafter"/>
</dbReference>
<comment type="similarity">
    <text evidence="1">Belongs to the adenylyl cyclase class-3 family.</text>
</comment>
<dbReference type="Proteomes" id="UP000320876">
    <property type="component" value="Unassembled WGS sequence"/>
</dbReference>
<reference evidence="3 4" key="1">
    <citation type="submission" date="2019-06" db="EMBL/GenBank/DDBJ databases">
        <title>Sequencing the genomes of 1000 actinobacteria strains.</title>
        <authorList>
            <person name="Klenk H.-P."/>
        </authorList>
    </citation>
    <scope>NUCLEOTIDE SEQUENCE [LARGE SCALE GENOMIC DNA]</scope>
    <source>
        <strain evidence="3 4">DSM 45679</strain>
    </source>
</reference>
<accession>A0A542DFJ8</accession>
<proteinExistence type="inferred from homology"/>
<dbReference type="CDD" id="cd07302">
    <property type="entry name" value="CHD"/>
    <property type="match status" value="1"/>
</dbReference>
<dbReference type="AlphaFoldDB" id="A0A542DFJ8"/>
<dbReference type="InterPro" id="IPR001054">
    <property type="entry name" value="A/G_cyclase"/>
</dbReference>
<protein>
    <submittedName>
        <fullName evidence="3">Adenylate cyclase</fullName>
    </submittedName>
</protein>
<dbReference type="PANTHER" id="PTHR43081:SF19">
    <property type="entry name" value="PH-SENSITIVE ADENYLATE CYCLASE RV1264"/>
    <property type="match status" value="1"/>
</dbReference>
<organism evidence="3 4">
    <name type="scientific">Amycolatopsis cihanbeyliensis</name>
    <dbReference type="NCBI Taxonomy" id="1128664"/>
    <lineage>
        <taxon>Bacteria</taxon>
        <taxon>Bacillati</taxon>
        <taxon>Actinomycetota</taxon>
        <taxon>Actinomycetes</taxon>
        <taxon>Pseudonocardiales</taxon>
        <taxon>Pseudonocardiaceae</taxon>
        <taxon>Amycolatopsis</taxon>
    </lineage>
</organism>
<dbReference type="Pfam" id="PF00211">
    <property type="entry name" value="Guanylate_cyc"/>
    <property type="match status" value="1"/>
</dbReference>
<name>A0A542DFJ8_AMYCI</name>
<dbReference type="PANTHER" id="PTHR43081">
    <property type="entry name" value="ADENYLATE CYCLASE, TERMINAL-DIFFERENTIATION SPECIFIC-RELATED"/>
    <property type="match status" value="1"/>
</dbReference>
<dbReference type="GO" id="GO:0004016">
    <property type="term" value="F:adenylate cyclase activity"/>
    <property type="evidence" value="ECO:0007669"/>
    <property type="project" value="UniProtKB-ARBA"/>
</dbReference>
<dbReference type="SMART" id="SM00044">
    <property type="entry name" value="CYCc"/>
    <property type="match status" value="1"/>
</dbReference>
<dbReference type="EMBL" id="VFML01000001">
    <property type="protein sequence ID" value="TQJ01853.1"/>
    <property type="molecule type" value="Genomic_DNA"/>
</dbReference>
<dbReference type="GO" id="GO:0035556">
    <property type="term" value="P:intracellular signal transduction"/>
    <property type="evidence" value="ECO:0007669"/>
    <property type="project" value="InterPro"/>
</dbReference>
<feature type="domain" description="Guanylate cyclase" evidence="2">
    <location>
        <begin position="108"/>
        <end position="219"/>
    </location>
</feature>
<dbReference type="SUPFAM" id="SSF55073">
    <property type="entry name" value="Nucleotide cyclase"/>
    <property type="match status" value="1"/>
</dbReference>
<keyword evidence="4" id="KW-1185">Reference proteome</keyword>
<evidence type="ECO:0000259" key="2">
    <source>
        <dbReference type="PROSITE" id="PS50125"/>
    </source>
</evidence>
<evidence type="ECO:0000313" key="4">
    <source>
        <dbReference type="Proteomes" id="UP000320876"/>
    </source>
</evidence>
<sequence>MIAVDRGRGAWRDRLRRTGGGARSLVGRVDASPPLLALLRRLRRRLPGDARYGDPLSVAGPDPVDRIGARLASVAAEQPSALRELGLTALQVWQAGGYPRELPPAEVAVVFTDLAGFSDWTLRAGDDTAVELLRRVGAVAEPLITARGRIVKRLGDGLMAVFHDPEAAVAAALAARDAVDAVVVDGHRLRLRAGVHVGVPRRLGPDYFGQDVNIAARVTAAAGPGEVLVSTSAVRRLNDPRFRLRRRLWFRAKGVPDHVKLYAVTSPDGDRERG</sequence>